<dbReference type="GO" id="GO:0003700">
    <property type="term" value="F:DNA-binding transcription factor activity"/>
    <property type="evidence" value="ECO:0007669"/>
    <property type="project" value="TreeGrafter"/>
</dbReference>
<evidence type="ECO:0000313" key="5">
    <source>
        <dbReference type="EMBL" id="EOL50136.1"/>
    </source>
</evidence>
<protein>
    <recommendedName>
        <fullName evidence="4">HTH cro/C1-type domain-containing protein</fullName>
    </recommendedName>
</protein>
<dbReference type="eggNOG" id="COG1476">
    <property type="taxonomic scope" value="Bacteria"/>
</dbReference>
<dbReference type="HOGENOM" id="CLU_066192_17_5_9"/>
<dbReference type="GO" id="GO:0003677">
    <property type="term" value="F:DNA binding"/>
    <property type="evidence" value="ECO:0007669"/>
    <property type="project" value="UniProtKB-KW"/>
</dbReference>
<dbReference type="InterPro" id="IPR001387">
    <property type="entry name" value="Cro/C1-type_HTH"/>
</dbReference>
<keyword evidence="1" id="KW-0805">Transcription regulation</keyword>
<dbReference type="PANTHER" id="PTHR46797:SF23">
    <property type="entry name" value="HTH-TYPE TRANSCRIPTIONAL REGULATOR SUTR"/>
    <property type="match status" value="1"/>
</dbReference>
<evidence type="ECO:0000259" key="4">
    <source>
        <dbReference type="PROSITE" id="PS50943"/>
    </source>
</evidence>
<keyword evidence="3" id="KW-0804">Transcription</keyword>
<dbReference type="PATRIC" id="fig|1158610.3.peg.18"/>
<accession>R3WQL5</accession>
<keyword evidence="2" id="KW-0238">DNA-binding</keyword>
<dbReference type="InterPro" id="IPR050807">
    <property type="entry name" value="TransReg_Diox_bact_type"/>
</dbReference>
<dbReference type="EMBL" id="AJAT01000001">
    <property type="protein sequence ID" value="EOL50136.1"/>
    <property type="molecule type" value="Genomic_DNA"/>
</dbReference>
<feature type="domain" description="HTH cro/C1-type" evidence="4">
    <location>
        <begin position="21"/>
        <end position="75"/>
    </location>
</feature>
<dbReference type="InterPro" id="IPR010982">
    <property type="entry name" value="Lambda_DNA-bd_dom_sf"/>
</dbReference>
<dbReference type="RefSeq" id="WP_010766730.1">
    <property type="nucleotide sequence ID" value="NZ_ASWE01000008.1"/>
</dbReference>
<dbReference type="PROSITE" id="PS50943">
    <property type="entry name" value="HTH_CROC1"/>
    <property type="match status" value="1"/>
</dbReference>
<name>R3WQL5_9ENTE</name>
<reference evidence="5 6" key="1">
    <citation type="submission" date="2013-02" db="EMBL/GenBank/DDBJ databases">
        <title>The Genome Sequence of Enterococcus phoeniculicola BAA-412.</title>
        <authorList>
            <consortium name="The Broad Institute Genome Sequencing Platform"/>
            <consortium name="The Broad Institute Genome Sequencing Center for Infectious Disease"/>
            <person name="Earl A.M."/>
            <person name="Gilmore M.S."/>
            <person name="Lebreton F."/>
            <person name="Walker B."/>
            <person name="Young S.K."/>
            <person name="Zeng Q."/>
            <person name="Gargeya S."/>
            <person name="Fitzgerald M."/>
            <person name="Haas B."/>
            <person name="Abouelleil A."/>
            <person name="Alvarado L."/>
            <person name="Arachchi H.M."/>
            <person name="Berlin A.M."/>
            <person name="Chapman S.B."/>
            <person name="Dewar J."/>
            <person name="Goldberg J."/>
            <person name="Griggs A."/>
            <person name="Gujja S."/>
            <person name="Hansen M."/>
            <person name="Howarth C."/>
            <person name="Imamovic A."/>
            <person name="Larimer J."/>
            <person name="McCowan C."/>
            <person name="Murphy C."/>
            <person name="Neiman D."/>
            <person name="Pearson M."/>
            <person name="Priest M."/>
            <person name="Roberts A."/>
            <person name="Saif S."/>
            <person name="Shea T."/>
            <person name="Sisk P."/>
            <person name="Sykes S."/>
            <person name="Wortman J."/>
            <person name="Nusbaum C."/>
            <person name="Birren B."/>
        </authorList>
    </citation>
    <scope>NUCLEOTIDE SEQUENCE [LARGE SCALE GENOMIC DNA]</scope>
    <source>
        <strain evidence="5 6">ATCC BAA-412</strain>
    </source>
</reference>
<dbReference type="CDD" id="cd00093">
    <property type="entry name" value="HTH_XRE"/>
    <property type="match status" value="1"/>
</dbReference>
<evidence type="ECO:0000256" key="2">
    <source>
        <dbReference type="ARBA" id="ARBA00023125"/>
    </source>
</evidence>
<dbReference type="Gene3D" id="1.10.260.40">
    <property type="entry name" value="lambda repressor-like DNA-binding domains"/>
    <property type="match status" value="1"/>
</dbReference>
<dbReference type="SUPFAM" id="SSF47413">
    <property type="entry name" value="lambda repressor-like DNA-binding domains"/>
    <property type="match status" value="1"/>
</dbReference>
<sequence>MNEEDVKKFAKNEADRIINHIVYLRKKKGITQENLAERAAISRSTVGQIEKGAVKISLVTFTAILKGLDVSYSEFFDEFEQEKRVVEETSPELVDLIKEIDIHPNRDEYIKIIQSLLFIK</sequence>
<dbReference type="Pfam" id="PF01381">
    <property type="entry name" value="HTH_3"/>
    <property type="match status" value="1"/>
</dbReference>
<dbReference type="PANTHER" id="PTHR46797">
    <property type="entry name" value="HTH-TYPE TRANSCRIPTIONAL REGULATOR"/>
    <property type="match status" value="1"/>
</dbReference>
<proteinExistence type="predicted"/>
<comment type="caution">
    <text evidence="5">The sequence shown here is derived from an EMBL/GenBank/DDBJ whole genome shotgun (WGS) entry which is preliminary data.</text>
</comment>
<dbReference type="AlphaFoldDB" id="R3WQL5"/>
<dbReference type="STRING" id="154621.RV11_GL002276"/>
<keyword evidence="6" id="KW-1185">Reference proteome</keyword>
<organism evidence="5 6">
    <name type="scientific">Enterococcus phoeniculicola ATCC BAA-412</name>
    <dbReference type="NCBI Taxonomy" id="1158610"/>
    <lineage>
        <taxon>Bacteria</taxon>
        <taxon>Bacillati</taxon>
        <taxon>Bacillota</taxon>
        <taxon>Bacilli</taxon>
        <taxon>Lactobacillales</taxon>
        <taxon>Enterococcaceae</taxon>
        <taxon>Enterococcus</taxon>
    </lineage>
</organism>
<dbReference type="SMART" id="SM00530">
    <property type="entry name" value="HTH_XRE"/>
    <property type="match status" value="1"/>
</dbReference>
<dbReference type="GO" id="GO:0005829">
    <property type="term" value="C:cytosol"/>
    <property type="evidence" value="ECO:0007669"/>
    <property type="project" value="TreeGrafter"/>
</dbReference>
<dbReference type="Proteomes" id="UP000013785">
    <property type="component" value="Unassembled WGS sequence"/>
</dbReference>
<gene>
    <name evidence="5" type="ORF">UC3_00028</name>
</gene>
<evidence type="ECO:0000313" key="6">
    <source>
        <dbReference type="Proteomes" id="UP000013785"/>
    </source>
</evidence>
<dbReference type="OrthoDB" id="2200137at2"/>
<evidence type="ECO:0000256" key="3">
    <source>
        <dbReference type="ARBA" id="ARBA00023163"/>
    </source>
</evidence>
<evidence type="ECO:0000256" key="1">
    <source>
        <dbReference type="ARBA" id="ARBA00023015"/>
    </source>
</evidence>